<evidence type="ECO:0000256" key="4">
    <source>
        <dbReference type="ARBA" id="ARBA00022755"/>
    </source>
</evidence>
<keyword evidence="7" id="KW-1185">Reference proteome</keyword>
<keyword evidence="5" id="KW-0067">ATP-binding</keyword>
<proteinExistence type="predicted"/>
<accession>A0ABQ9ZNQ9</accession>
<dbReference type="Proteomes" id="UP001234178">
    <property type="component" value="Unassembled WGS sequence"/>
</dbReference>
<name>A0ABQ9ZNQ9_9CRUS</name>
<comment type="caution">
    <text evidence="6">The sequence shown here is derived from an EMBL/GenBank/DDBJ whole genome shotgun (WGS) entry which is preliminary data.</text>
</comment>
<evidence type="ECO:0008006" key="8">
    <source>
        <dbReference type="Google" id="ProtNLM"/>
    </source>
</evidence>
<evidence type="ECO:0000256" key="3">
    <source>
        <dbReference type="ARBA" id="ARBA00022749"/>
    </source>
</evidence>
<protein>
    <recommendedName>
        <fullName evidence="8">GMP synthase</fullName>
    </recommendedName>
</protein>
<dbReference type="EMBL" id="JAOYFB010000004">
    <property type="protein sequence ID" value="KAK4014553.1"/>
    <property type="molecule type" value="Genomic_DNA"/>
</dbReference>
<keyword evidence="1" id="KW-0436">Ligase</keyword>
<gene>
    <name evidence="6" type="ORF">OUZ56_027075</name>
</gene>
<keyword evidence="2" id="KW-0547">Nucleotide-binding</keyword>
<keyword evidence="4" id="KW-0658">Purine biosynthesis</keyword>
<keyword evidence="3" id="KW-0332">GMP biosynthesis</keyword>
<dbReference type="InterPro" id="IPR014729">
    <property type="entry name" value="Rossmann-like_a/b/a_fold"/>
</dbReference>
<dbReference type="PANTHER" id="PTHR11922:SF2">
    <property type="entry name" value="GMP SYNTHASE [GLUTAMINE-HYDROLYZING]"/>
    <property type="match status" value="1"/>
</dbReference>
<sequence>MPDLIESASYMASSLSDAIKTHHNDSEMVRQLRLHGRVVEPIKGTCLALKLRGRQKSVFFWKNCPVTTSMLPRYCPVALSSLQGFCRTYSYCVALSSDRFGLLEASPNADHLDPSHFNRDSSQRIPSCQRSVVFRPFFFTGFYDFLQFLKSGTFLKLILL</sequence>
<reference evidence="6 7" key="1">
    <citation type="journal article" date="2023" name="Nucleic Acids Res.">
        <title>The hologenome of Daphnia magna reveals possible DNA methylation and microbiome-mediated evolution of the host genome.</title>
        <authorList>
            <person name="Chaturvedi A."/>
            <person name="Li X."/>
            <person name="Dhandapani V."/>
            <person name="Marshall H."/>
            <person name="Kissane S."/>
            <person name="Cuenca-Cambronero M."/>
            <person name="Asole G."/>
            <person name="Calvet F."/>
            <person name="Ruiz-Romero M."/>
            <person name="Marangio P."/>
            <person name="Guigo R."/>
            <person name="Rago D."/>
            <person name="Mirbahai L."/>
            <person name="Eastwood N."/>
            <person name="Colbourne J.K."/>
            <person name="Zhou J."/>
            <person name="Mallon E."/>
            <person name="Orsini L."/>
        </authorList>
    </citation>
    <scope>NUCLEOTIDE SEQUENCE [LARGE SCALE GENOMIC DNA]</scope>
    <source>
        <strain evidence="6">LRV0_1</strain>
    </source>
</reference>
<dbReference type="Gene3D" id="3.40.50.620">
    <property type="entry name" value="HUPs"/>
    <property type="match status" value="1"/>
</dbReference>
<evidence type="ECO:0000313" key="6">
    <source>
        <dbReference type="EMBL" id="KAK4014553.1"/>
    </source>
</evidence>
<organism evidence="6 7">
    <name type="scientific">Daphnia magna</name>
    <dbReference type="NCBI Taxonomy" id="35525"/>
    <lineage>
        <taxon>Eukaryota</taxon>
        <taxon>Metazoa</taxon>
        <taxon>Ecdysozoa</taxon>
        <taxon>Arthropoda</taxon>
        <taxon>Crustacea</taxon>
        <taxon>Branchiopoda</taxon>
        <taxon>Diplostraca</taxon>
        <taxon>Cladocera</taxon>
        <taxon>Anomopoda</taxon>
        <taxon>Daphniidae</taxon>
        <taxon>Daphnia</taxon>
    </lineage>
</organism>
<evidence type="ECO:0000313" key="7">
    <source>
        <dbReference type="Proteomes" id="UP001234178"/>
    </source>
</evidence>
<evidence type="ECO:0000256" key="5">
    <source>
        <dbReference type="ARBA" id="ARBA00022840"/>
    </source>
</evidence>
<evidence type="ECO:0000256" key="2">
    <source>
        <dbReference type="ARBA" id="ARBA00022741"/>
    </source>
</evidence>
<evidence type="ECO:0000256" key="1">
    <source>
        <dbReference type="ARBA" id="ARBA00022598"/>
    </source>
</evidence>
<dbReference type="PANTHER" id="PTHR11922">
    <property type="entry name" value="GMP SYNTHASE-RELATED"/>
    <property type="match status" value="1"/>
</dbReference>